<protein>
    <recommendedName>
        <fullName evidence="3">Fe2OG dioxygenase domain-containing protein</fullName>
    </recommendedName>
</protein>
<dbReference type="OrthoDB" id="27483at2759"/>
<gene>
    <name evidence="1" type="ORF">PHISCL_02993</name>
</gene>
<dbReference type="EMBL" id="MVGC01000072">
    <property type="protein sequence ID" value="RJE24678.1"/>
    <property type="molecule type" value="Genomic_DNA"/>
</dbReference>
<dbReference type="Proteomes" id="UP000266188">
    <property type="component" value="Unassembled WGS sequence"/>
</dbReference>
<comment type="caution">
    <text evidence="1">The sequence shown here is derived from an EMBL/GenBank/DDBJ whole genome shotgun (WGS) entry which is preliminary data.</text>
</comment>
<dbReference type="PANTHER" id="PTHR33099:SF7">
    <property type="entry name" value="MYND-TYPE DOMAIN-CONTAINING PROTEIN"/>
    <property type="match status" value="1"/>
</dbReference>
<evidence type="ECO:0000313" key="2">
    <source>
        <dbReference type="Proteomes" id="UP000266188"/>
    </source>
</evidence>
<keyword evidence="2" id="KW-1185">Reference proteome</keyword>
<dbReference type="PANTHER" id="PTHR33099">
    <property type="entry name" value="FE2OG DIOXYGENASE DOMAIN-CONTAINING PROTEIN"/>
    <property type="match status" value="1"/>
</dbReference>
<evidence type="ECO:0000313" key="1">
    <source>
        <dbReference type="EMBL" id="RJE24678.1"/>
    </source>
</evidence>
<dbReference type="AlphaFoldDB" id="A0A3A2ZN56"/>
<proteinExistence type="predicted"/>
<organism evidence="1 2">
    <name type="scientific">Aspergillus sclerotialis</name>
    <dbReference type="NCBI Taxonomy" id="2070753"/>
    <lineage>
        <taxon>Eukaryota</taxon>
        <taxon>Fungi</taxon>
        <taxon>Dikarya</taxon>
        <taxon>Ascomycota</taxon>
        <taxon>Pezizomycotina</taxon>
        <taxon>Eurotiomycetes</taxon>
        <taxon>Eurotiomycetidae</taxon>
        <taxon>Eurotiales</taxon>
        <taxon>Aspergillaceae</taxon>
        <taxon>Aspergillus</taxon>
        <taxon>Aspergillus subgen. Polypaecilum</taxon>
    </lineage>
</organism>
<sequence>MSPKKIQKTSHTSLQESAYTEACRQLRDFIEGQRCSASFACGGTIPIKTPTNQEDAAAPNSISPPVTITWGDDSTMPFSGKLILPIIDDDTEKGLDALERLVNACDPATFGRGDQDVLDTRYRKADKMDTDEFLTSFHPADFGILQNIEQILLPSVSSDLENKLQFRRIRAEIYKLNVYSGPSGLFRAHADTPRSTSQIGSLVVCFPSRFKGGNLVIRHHGREVDYDWSSESGSAIQWTAFYSDCEHEI</sequence>
<accession>A0A3A2ZN56</accession>
<evidence type="ECO:0008006" key="3">
    <source>
        <dbReference type="Google" id="ProtNLM"/>
    </source>
</evidence>
<dbReference type="Gene3D" id="2.60.120.620">
    <property type="entry name" value="q2cbj1_9rhob like domain"/>
    <property type="match status" value="1"/>
</dbReference>
<reference evidence="2" key="1">
    <citation type="submission" date="2017-02" db="EMBL/GenBank/DDBJ databases">
        <authorList>
            <person name="Tafer H."/>
            <person name="Lopandic K."/>
        </authorList>
    </citation>
    <scope>NUCLEOTIDE SEQUENCE [LARGE SCALE GENOMIC DNA]</scope>
    <source>
        <strain evidence="2">CBS 366.77</strain>
    </source>
</reference>
<name>A0A3A2ZN56_9EURO</name>